<dbReference type="SUPFAM" id="SSF53067">
    <property type="entry name" value="Actin-like ATPase domain"/>
    <property type="match status" value="1"/>
</dbReference>
<name>D9SCN7_GALCS</name>
<keyword evidence="7" id="KW-1185">Reference proteome</keyword>
<dbReference type="GO" id="GO:0046872">
    <property type="term" value="F:metal ion binding"/>
    <property type="evidence" value="ECO:0007669"/>
    <property type="project" value="UniProtKB-KW"/>
</dbReference>
<proteinExistence type="predicted"/>
<evidence type="ECO:0000256" key="2">
    <source>
        <dbReference type="ARBA" id="ARBA00022723"/>
    </source>
</evidence>
<dbReference type="EC" id="1.3.7.8" evidence="6"/>
<feature type="domain" description="ATPase BadF/BadG/BcrA/BcrD type" evidence="5">
    <location>
        <begin position="6"/>
        <end position="258"/>
    </location>
</feature>
<dbReference type="EMBL" id="CP002159">
    <property type="protein sequence ID" value="ADL56618.1"/>
    <property type="molecule type" value="Genomic_DNA"/>
</dbReference>
<dbReference type="STRING" id="395494.Galf_2621"/>
<dbReference type="Pfam" id="PF01869">
    <property type="entry name" value="BcrAD_BadFG"/>
    <property type="match status" value="1"/>
</dbReference>
<organism evidence="6 7">
    <name type="scientific">Gallionella capsiferriformans (strain ES-2)</name>
    <name type="common">Gallionella ferruginea capsiferriformans (strain ES-2)</name>
    <dbReference type="NCBI Taxonomy" id="395494"/>
    <lineage>
        <taxon>Bacteria</taxon>
        <taxon>Pseudomonadati</taxon>
        <taxon>Pseudomonadota</taxon>
        <taxon>Betaproteobacteria</taxon>
        <taxon>Nitrosomonadales</taxon>
        <taxon>Gallionellaceae</taxon>
        <taxon>Gallionella</taxon>
    </lineage>
</organism>
<dbReference type="eggNOG" id="COG1924">
    <property type="taxonomic scope" value="Bacteria"/>
</dbReference>
<dbReference type="InterPro" id="IPR051805">
    <property type="entry name" value="Dehydratase_Activator_Redct"/>
</dbReference>
<dbReference type="PANTHER" id="PTHR32329">
    <property type="entry name" value="BIFUNCTIONAL PROTEIN [INCLUDES 2-HYDROXYACYL-COA DEHYDRATASE (N-TER) AND ITS ACTIVATOR DOMAIN (C_TERM)-RELATED"/>
    <property type="match status" value="1"/>
</dbReference>
<dbReference type="AlphaFoldDB" id="D9SCN7"/>
<keyword evidence="3" id="KW-0408">Iron</keyword>
<evidence type="ECO:0000259" key="5">
    <source>
        <dbReference type="Pfam" id="PF01869"/>
    </source>
</evidence>
<evidence type="ECO:0000256" key="3">
    <source>
        <dbReference type="ARBA" id="ARBA00023004"/>
    </source>
</evidence>
<dbReference type="GO" id="GO:0051536">
    <property type="term" value="F:iron-sulfur cluster binding"/>
    <property type="evidence" value="ECO:0007669"/>
    <property type="project" value="UniProtKB-KW"/>
</dbReference>
<keyword evidence="2" id="KW-0479">Metal-binding</keyword>
<comment type="cofactor">
    <cofactor evidence="1">
        <name>[4Fe-4S] cluster</name>
        <dbReference type="ChEBI" id="CHEBI:49883"/>
    </cofactor>
</comment>
<gene>
    <name evidence="6" type="ordered locus">Galf_2621</name>
</gene>
<sequence>MNYFAGIDVGSTAIKVAVVDAEGLLVGVHVTPSGSLFHKNSLEALNTLLAKVGLQREDVRYLIATGYGRKLFKEADDSISEITANAIGAFETGKAFGGVRTIINIGGQDSKAIQIDNSGNVVNFAMNDKCAAGTGRFLDVAARNLELDLEDLGDCHFQATTAPLTINSTCTVFAESEIIGLLAKGHGKAEIIAGIHYSIAQRTVRLAKRVGIEDRVYFDGGPALNKGLVAAIQDELGRELVIPEHPQTTTAFGAAMLARSEYLEERSAGQD</sequence>
<dbReference type="PANTHER" id="PTHR32329:SF2">
    <property type="entry name" value="BIFUNCTIONAL PROTEIN [INCLUDES 2-HYDROXYACYL-COA DEHYDRATASE (N-TER) AND ITS ACTIVATOR DOMAIN (C_TERM)"/>
    <property type="match status" value="1"/>
</dbReference>
<evidence type="ECO:0000313" key="6">
    <source>
        <dbReference type="EMBL" id="ADL56618.1"/>
    </source>
</evidence>
<dbReference type="KEGG" id="gca:Galf_2621"/>
<reference evidence="6 7" key="1">
    <citation type="submission" date="2010-08" db="EMBL/GenBank/DDBJ databases">
        <title>Complete sequence of Gallionella capsiferriformans ES-2.</title>
        <authorList>
            <consortium name="US DOE Joint Genome Institute"/>
            <person name="Lucas S."/>
            <person name="Copeland A."/>
            <person name="Lapidus A."/>
            <person name="Cheng J.-F."/>
            <person name="Bruce D."/>
            <person name="Goodwin L."/>
            <person name="Pitluck S."/>
            <person name="Chertkov O."/>
            <person name="Davenport K.W."/>
            <person name="Detter J.C."/>
            <person name="Han C."/>
            <person name="Tapia R."/>
            <person name="Land M."/>
            <person name="Hauser L."/>
            <person name="Chang Y.-J."/>
            <person name="Jeffries C."/>
            <person name="Kyrpides N."/>
            <person name="Ivanova N."/>
            <person name="Mikhailova N."/>
            <person name="Shelobolina E.S."/>
            <person name="Picardal F."/>
            <person name="Roden E."/>
            <person name="Emerson D."/>
            <person name="Woyke T."/>
        </authorList>
    </citation>
    <scope>NUCLEOTIDE SEQUENCE [LARGE SCALE GENOMIC DNA]</scope>
    <source>
        <strain evidence="6 7">ES-2</strain>
    </source>
</reference>
<dbReference type="InterPro" id="IPR002731">
    <property type="entry name" value="ATPase_BadF"/>
</dbReference>
<protein>
    <submittedName>
        <fullName evidence="6">CoA-substrate-specific enzyme activase</fullName>
        <ecNumber evidence="6">1.3.7.8</ecNumber>
    </submittedName>
</protein>
<dbReference type="GO" id="GO:0018522">
    <property type="term" value="F:benzoyl-CoA reductase activity"/>
    <property type="evidence" value="ECO:0007669"/>
    <property type="project" value="UniProtKB-EC"/>
</dbReference>
<dbReference type="Gene3D" id="3.30.420.40">
    <property type="match status" value="2"/>
</dbReference>
<dbReference type="InterPro" id="IPR008275">
    <property type="entry name" value="CoA_E_activase_dom"/>
</dbReference>
<evidence type="ECO:0000256" key="1">
    <source>
        <dbReference type="ARBA" id="ARBA00001966"/>
    </source>
</evidence>
<accession>D9SCN7</accession>
<dbReference type="InterPro" id="IPR043129">
    <property type="entry name" value="ATPase_NBD"/>
</dbReference>
<keyword evidence="4" id="KW-0411">Iron-sulfur</keyword>
<evidence type="ECO:0000256" key="4">
    <source>
        <dbReference type="ARBA" id="ARBA00023014"/>
    </source>
</evidence>
<dbReference type="RefSeq" id="WP_013294538.1">
    <property type="nucleotide sequence ID" value="NC_014394.1"/>
</dbReference>
<dbReference type="HOGENOM" id="CLU_066597_0_0_4"/>
<dbReference type="OrthoDB" id="9177882at2"/>
<dbReference type="Proteomes" id="UP000001235">
    <property type="component" value="Chromosome"/>
</dbReference>
<keyword evidence="6" id="KW-0560">Oxidoreductase</keyword>
<dbReference type="NCBIfam" id="TIGR00241">
    <property type="entry name" value="CoA_E_activ"/>
    <property type="match status" value="1"/>
</dbReference>
<dbReference type="CDD" id="cd24036">
    <property type="entry name" value="ASKHA_NBD_BcrAD_BadFG_HgdC_HadI"/>
    <property type="match status" value="1"/>
</dbReference>
<evidence type="ECO:0000313" key="7">
    <source>
        <dbReference type="Proteomes" id="UP000001235"/>
    </source>
</evidence>